<dbReference type="InterPro" id="IPR042100">
    <property type="entry name" value="Bug_dom1"/>
</dbReference>
<accession>A0ABR7RJJ5</accession>
<dbReference type="Gene3D" id="3.40.190.10">
    <property type="entry name" value="Periplasmic binding protein-like II"/>
    <property type="match status" value="1"/>
</dbReference>
<evidence type="ECO:0000313" key="3">
    <source>
        <dbReference type="EMBL" id="MBC9206751.1"/>
    </source>
</evidence>
<dbReference type="SUPFAM" id="SSF53850">
    <property type="entry name" value="Periplasmic binding protein-like II"/>
    <property type="match status" value="1"/>
</dbReference>
<name>A0ABR7RJJ5_9PROT</name>
<dbReference type="InterPro" id="IPR005064">
    <property type="entry name" value="BUG"/>
</dbReference>
<feature type="signal peptide" evidence="2">
    <location>
        <begin position="1"/>
        <end position="22"/>
    </location>
</feature>
<sequence>MIGRRSLMTGVALLAAPSLVRASTWPERPVTMQVPFAAGGPTDVMARIMAQKLGDVLGQAVPVENIGGAGGILGTQRTARAEPDGYTFGLGHMGTLAANTAFYKQLPYDPLESFEPLGLFAVNPMVLAVRPGMGRNLAEMRQWIARNPARLTIATAGTGSVSYLGALLFDRAVGAQATLVPYRGAGPALQDTMNGVTDAIVDQAVTVIPHATGGTLRALVVTVPQRLDQMPAVPTAAQAGLPGFDITVWNAAVAPRGTPEAVTRRLTEAINAVLDDEAVKERFADMAIQIPPEEERGPEPQRALMVREIARWGALTREVGVEPE</sequence>
<dbReference type="Pfam" id="PF03401">
    <property type="entry name" value="TctC"/>
    <property type="match status" value="1"/>
</dbReference>
<feature type="chain" id="PRO_5045244888" evidence="2">
    <location>
        <begin position="23"/>
        <end position="324"/>
    </location>
</feature>
<comment type="caution">
    <text evidence="3">The sequence shown here is derived from an EMBL/GenBank/DDBJ whole genome shotgun (WGS) entry which is preliminary data.</text>
</comment>
<dbReference type="RefSeq" id="WP_187783928.1">
    <property type="nucleotide sequence ID" value="NZ_JACTVA010000010.1"/>
</dbReference>
<dbReference type="PIRSF" id="PIRSF017082">
    <property type="entry name" value="YflP"/>
    <property type="match status" value="1"/>
</dbReference>
<evidence type="ECO:0000313" key="4">
    <source>
        <dbReference type="Proteomes" id="UP000626026"/>
    </source>
</evidence>
<dbReference type="PANTHER" id="PTHR42928:SF5">
    <property type="entry name" value="BLR1237 PROTEIN"/>
    <property type="match status" value="1"/>
</dbReference>
<comment type="similarity">
    <text evidence="1">Belongs to the UPF0065 (bug) family.</text>
</comment>
<protein>
    <submittedName>
        <fullName evidence="3">Tripartite tricarboxylate transporter substrate binding protein BugD</fullName>
    </submittedName>
</protein>
<keyword evidence="4" id="KW-1185">Reference proteome</keyword>
<dbReference type="Proteomes" id="UP000626026">
    <property type="component" value="Unassembled WGS sequence"/>
</dbReference>
<dbReference type="Gene3D" id="3.40.190.150">
    <property type="entry name" value="Bordetella uptake gene, domain 1"/>
    <property type="match status" value="1"/>
</dbReference>
<evidence type="ECO:0000256" key="1">
    <source>
        <dbReference type="ARBA" id="ARBA00006987"/>
    </source>
</evidence>
<dbReference type="EMBL" id="JACTVA010000010">
    <property type="protein sequence ID" value="MBC9206751.1"/>
    <property type="molecule type" value="Genomic_DNA"/>
</dbReference>
<proteinExistence type="inferred from homology"/>
<gene>
    <name evidence="3" type="ORF">IBL26_07875</name>
</gene>
<dbReference type="PANTHER" id="PTHR42928">
    <property type="entry name" value="TRICARBOXYLATE-BINDING PROTEIN"/>
    <property type="match status" value="1"/>
</dbReference>
<evidence type="ECO:0000256" key="2">
    <source>
        <dbReference type="SAM" id="SignalP"/>
    </source>
</evidence>
<organism evidence="3 4">
    <name type="scientific">Teichococcus aerophilus</name>
    <dbReference type="NCBI Taxonomy" id="1224513"/>
    <lineage>
        <taxon>Bacteria</taxon>
        <taxon>Pseudomonadati</taxon>
        <taxon>Pseudomonadota</taxon>
        <taxon>Alphaproteobacteria</taxon>
        <taxon>Acetobacterales</taxon>
        <taxon>Roseomonadaceae</taxon>
        <taxon>Roseomonas</taxon>
    </lineage>
</organism>
<reference evidence="3 4" key="1">
    <citation type="journal article" date="2013" name="Int. J. Syst. Evol. Microbiol.">
        <title>Roseomonas aerophila sp. nov., isolated from air.</title>
        <authorList>
            <person name="Kim S.J."/>
            <person name="Weon H.Y."/>
            <person name="Ahn J.H."/>
            <person name="Hong S.B."/>
            <person name="Seok S.J."/>
            <person name="Whang K.S."/>
            <person name="Kwon S.W."/>
        </authorList>
    </citation>
    <scope>NUCLEOTIDE SEQUENCE [LARGE SCALE GENOMIC DNA]</scope>
    <source>
        <strain evidence="3 4">NBRC 108923</strain>
    </source>
</reference>
<keyword evidence="2" id="KW-0732">Signal</keyword>